<dbReference type="OMA" id="MAPPCYA"/>
<keyword evidence="12" id="KW-1185">Reference proteome</keyword>
<evidence type="ECO:0000256" key="5">
    <source>
        <dbReference type="ARBA" id="ARBA00022692"/>
    </source>
</evidence>
<dbReference type="InterPro" id="IPR027246">
    <property type="entry name" value="Porin_Euk/Tom40"/>
</dbReference>
<name>A0A226ESP9_FOLCA</name>
<comment type="similarity">
    <text evidence="2">Belongs to the eukaryotic mitochondrial porin family.</text>
</comment>
<dbReference type="GO" id="GO:0008308">
    <property type="term" value="F:voltage-gated monoatomic anion channel activity"/>
    <property type="evidence" value="ECO:0007669"/>
    <property type="project" value="InterPro"/>
</dbReference>
<evidence type="ECO:0000256" key="6">
    <source>
        <dbReference type="ARBA" id="ARBA00022787"/>
    </source>
</evidence>
<dbReference type="GO" id="GO:0015288">
    <property type="term" value="F:porin activity"/>
    <property type="evidence" value="ECO:0007669"/>
    <property type="project" value="UniProtKB-KW"/>
</dbReference>
<evidence type="ECO:0000313" key="12">
    <source>
        <dbReference type="Proteomes" id="UP000198287"/>
    </source>
</evidence>
<dbReference type="GO" id="GO:0005741">
    <property type="term" value="C:mitochondrial outer membrane"/>
    <property type="evidence" value="ECO:0007669"/>
    <property type="project" value="UniProtKB-SubCell"/>
</dbReference>
<comment type="caution">
    <text evidence="11">The sequence shown here is derived from an EMBL/GenBank/DDBJ whole genome shotgun (WGS) entry which is preliminary data.</text>
</comment>
<dbReference type="FunFam" id="2.40.160.10:FF:000001">
    <property type="entry name" value="Voltage-dependent anion-selective channel protein 2"/>
    <property type="match status" value="1"/>
</dbReference>
<keyword evidence="5" id="KW-0812">Transmembrane</keyword>
<dbReference type="Pfam" id="PF01459">
    <property type="entry name" value="Porin_3"/>
    <property type="match status" value="1"/>
</dbReference>
<proteinExistence type="inferred from homology"/>
<evidence type="ECO:0000256" key="4">
    <source>
        <dbReference type="ARBA" id="ARBA00022452"/>
    </source>
</evidence>
<dbReference type="PANTHER" id="PTHR11743">
    <property type="entry name" value="VOLTAGE-DEPENDENT ANION-SELECTIVE CHANNEL"/>
    <property type="match status" value="1"/>
</dbReference>
<keyword evidence="7" id="KW-0406">Ion transport</keyword>
<dbReference type="STRING" id="158441.A0A226ESP9"/>
<comment type="subcellular location">
    <subcellularLocation>
        <location evidence="1">Mitochondrion outer membrane</location>
    </subcellularLocation>
</comment>
<dbReference type="CDD" id="cd07306">
    <property type="entry name" value="Porin3_VDAC"/>
    <property type="match status" value="1"/>
</dbReference>
<evidence type="ECO:0000256" key="1">
    <source>
        <dbReference type="ARBA" id="ARBA00004294"/>
    </source>
</evidence>
<evidence type="ECO:0000256" key="3">
    <source>
        <dbReference type="ARBA" id="ARBA00022448"/>
    </source>
</evidence>
<keyword evidence="6" id="KW-1000">Mitochondrion outer membrane</keyword>
<keyword evidence="4" id="KW-1134">Transmembrane beta strand</keyword>
<evidence type="ECO:0000256" key="2">
    <source>
        <dbReference type="ARBA" id="ARBA00007780"/>
    </source>
</evidence>
<accession>A0A226ESP9</accession>
<dbReference type="Gene3D" id="2.40.160.10">
    <property type="entry name" value="Porin"/>
    <property type="match status" value="1"/>
</dbReference>
<keyword evidence="3" id="KW-0813">Transport</keyword>
<evidence type="ECO:0000256" key="8">
    <source>
        <dbReference type="ARBA" id="ARBA00023114"/>
    </source>
</evidence>
<evidence type="ECO:0000313" key="11">
    <source>
        <dbReference type="EMBL" id="OXA60197.1"/>
    </source>
</evidence>
<dbReference type="EMBL" id="LNIX01000002">
    <property type="protein sequence ID" value="OXA60197.1"/>
    <property type="molecule type" value="Genomic_DNA"/>
</dbReference>
<evidence type="ECO:0000256" key="7">
    <source>
        <dbReference type="ARBA" id="ARBA00023065"/>
    </source>
</evidence>
<dbReference type="OrthoDB" id="7827681at2759"/>
<protein>
    <submittedName>
        <fullName evidence="11">Voltage-dependent anion-selective channel</fullName>
    </submittedName>
</protein>
<gene>
    <name evidence="11" type="ORF">Fcan01_04540</name>
</gene>
<organism evidence="11 12">
    <name type="scientific">Folsomia candida</name>
    <name type="common">Springtail</name>
    <dbReference type="NCBI Taxonomy" id="158441"/>
    <lineage>
        <taxon>Eukaryota</taxon>
        <taxon>Metazoa</taxon>
        <taxon>Ecdysozoa</taxon>
        <taxon>Arthropoda</taxon>
        <taxon>Hexapoda</taxon>
        <taxon>Collembola</taxon>
        <taxon>Entomobryomorpha</taxon>
        <taxon>Isotomoidea</taxon>
        <taxon>Isotomidae</taxon>
        <taxon>Proisotominae</taxon>
        <taxon>Folsomia</taxon>
    </lineage>
</organism>
<evidence type="ECO:0000256" key="9">
    <source>
        <dbReference type="ARBA" id="ARBA00023128"/>
    </source>
</evidence>
<sequence>MAPPSYSDLGKSTRDIFSKGYHFGLFKLNCKASTVGGVDISTGGTHSLDEGKVFGDLETKYKFPAYGVTLTEKWNTDNLLVTEISCQDKLVEGGKVAVEGVFSPDSGKKSGTLKSSYKSPNATIDVDVSGGDAKSLLVNGAVVLGYQGWLGGYQLTFDTVEGVLKKNNFAAGYSAGDFQINTNIDNGETFAGSLYQRVNNRLEAGVQLSWTAGGESTTRFGLGARYLLDPCTAVRAKVNNQSQVGLGFEQKLRQGITLTLSTFIDGKNFKAGGHKIGLALELEQ</sequence>
<dbReference type="InterPro" id="IPR001925">
    <property type="entry name" value="Porin_Euk"/>
</dbReference>
<evidence type="ECO:0000256" key="10">
    <source>
        <dbReference type="ARBA" id="ARBA00023136"/>
    </source>
</evidence>
<dbReference type="PANTHER" id="PTHR11743:SF70">
    <property type="entry name" value="GH26960P-RELATED"/>
    <property type="match status" value="1"/>
</dbReference>
<dbReference type="PRINTS" id="PR00185">
    <property type="entry name" value="EUKARYTPORIN"/>
</dbReference>
<dbReference type="GO" id="GO:0046930">
    <property type="term" value="C:pore complex"/>
    <property type="evidence" value="ECO:0007669"/>
    <property type="project" value="UniProtKB-KW"/>
</dbReference>
<dbReference type="InterPro" id="IPR023614">
    <property type="entry name" value="Porin_dom_sf"/>
</dbReference>
<reference evidence="11 12" key="1">
    <citation type="submission" date="2015-12" db="EMBL/GenBank/DDBJ databases">
        <title>The genome of Folsomia candida.</title>
        <authorList>
            <person name="Faddeeva A."/>
            <person name="Derks M.F."/>
            <person name="Anvar Y."/>
            <person name="Smit S."/>
            <person name="Van Straalen N."/>
            <person name="Roelofs D."/>
        </authorList>
    </citation>
    <scope>NUCLEOTIDE SEQUENCE [LARGE SCALE GENOMIC DNA]</scope>
    <source>
        <strain evidence="11 12">VU population</strain>
        <tissue evidence="11">Whole body</tissue>
    </source>
</reference>
<dbReference type="Proteomes" id="UP000198287">
    <property type="component" value="Unassembled WGS sequence"/>
</dbReference>
<dbReference type="AlphaFoldDB" id="A0A226ESP9"/>
<keyword evidence="10" id="KW-0472">Membrane</keyword>
<keyword evidence="8" id="KW-0626">Porin</keyword>
<keyword evidence="9" id="KW-0496">Mitochondrion</keyword>